<keyword evidence="3" id="KW-0812">Transmembrane</keyword>
<dbReference type="InterPro" id="IPR022385">
    <property type="entry name" value="Rhs_assc_core"/>
</dbReference>
<dbReference type="EMBL" id="JAAQYP010000010">
    <property type="protein sequence ID" value="NNA95169.1"/>
    <property type="molecule type" value="Genomic_DNA"/>
</dbReference>
<evidence type="ECO:0000256" key="2">
    <source>
        <dbReference type="SAM" id="MobiDB-lite"/>
    </source>
</evidence>
<dbReference type="Proteomes" id="UP000814003">
    <property type="component" value="Unassembled WGS sequence"/>
</dbReference>
<proteinExistence type="predicted"/>
<protein>
    <submittedName>
        <fullName evidence="6">RHS repeat-associated core domain-containing protein</fullName>
    </submittedName>
</protein>
<gene>
    <name evidence="5" type="ORF">GIW56_28340</name>
    <name evidence="6" type="ORF">HBO33_08335</name>
</gene>
<reference evidence="6 7" key="2">
    <citation type="journal article" date="2020" name="Front. Microbiol.">
        <title>Genetic Organization of the aprX-lipA2 Operon Affects the Proteolytic Potential of Pseudomonas Species in Milk.</title>
        <authorList>
            <person name="Maier C."/>
            <person name="Huptas C."/>
            <person name="von Neubeck M."/>
            <person name="Scherer S."/>
            <person name="Wenning M."/>
            <person name="Lucking G."/>
        </authorList>
    </citation>
    <scope>NUCLEOTIDE SEQUENCE [LARGE SCALE GENOMIC DNA]</scope>
    <source>
        <strain evidence="6 7">G4779</strain>
    </source>
</reference>
<dbReference type="Pfam" id="PF05593">
    <property type="entry name" value="RHS_repeat"/>
    <property type="match status" value="1"/>
</dbReference>
<dbReference type="RefSeq" id="WP_083743050.1">
    <property type="nucleotide sequence ID" value="NZ_CBCRYT010000085.1"/>
</dbReference>
<reference evidence="5 8" key="1">
    <citation type="submission" date="2019-11" db="EMBL/GenBank/DDBJ databases">
        <title>Epiphytic Pseudomonas syringae from cherry orchards.</title>
        <authorList>
            <person name="Hulin M.T."/>
        </authorList>
    </citation>
    <scope>NUCLEOTIDE SEQUENCE [LARGE SCALE GENOMIC DNA]</scope>
    <source>
        <strain evidence="5 8">PA-6-5B</strain>
    </source>
</reference>
<dbReference type="InterPro" id="IPR031325">
    <property type="entry name" value="RHS_repeat"/>
</dbReference>
<evidence type="ECO:0000256" key="1">
    <source>
        <dbReference type="ARBA" id="ARBA00022737"/>
    </source>
</evidence>
<dbReference type="NCBIfam" id="TIGR01643">
    <property type="entry name" value="YD_repeat_2x"/>
    <property type="match status" value="1"/>
</dbReference>
<feature type="transmembrane region" description="Helical" evidence="3">
    <location>
        <begin position="1428"/>
        <end position="1449"/>
    </location>
</feature>
<keyword evidence="1" id="KW-0677">Repeat</keyword>
<evidence type="ECO:0000313" key="5">
    <source>
        <dbReference type="EMBL" id="MCF5110714.1"/>
    </source>
</evidence>
<dbReference type="OrthoDB" id="5862074at2"/>
<dbReference type="InterPro" id="IPR006530">
    <property type="entry name" value="YD"/>
</dbReference>
<dbReference type="Gene3D" id="2.180.10.10">
    <property type="entry name" value="RHS repeat-associated core"/>
    <property type="match status" value="2"/>
</dbReference>
<dbReference type="InterPro" id="IPR056823">
    <property type="entry name" value="TEN-like_YD-shell"/>
</dbReference>
<evidence type="ECO:0000313" key="8">
    <source>
        <dbReference type="Proteomes" id="UP000814003"/>
    </source>
</evidence>
<feature type="region of interest" description="Disordered" evidence="2">
    <location>
        <begin position="1561"/>
        <end position="1593"/>
    </location>
</feature>
<feature type="transmembrane region" description="Helical" evidence="3">
    <location>
        <begin position="1377"/>
        <end position="1396"/>
    </location>
</feature>
<accession>A0A7Y1MN71</accession>
<dbReference type="NCBIfam" id="TIGR03696">
    <property type="entry name" value="Rhs_assc_core"/>
    <property type="match status" value="1"/>
</dbReference>
<dbReference type="Proteomes" id="UP000542111">
    <property type="component" value="Unassembled WGS sequence"/>
</dbReference>
<feature type="transmembrane region" description="Helical" evidence="3">
    <location>
        <begin position="1402"/>
        <end position="1421"/>
    </location>
</feature>
<keyword evidence="8" id="KW-1185">Reference proteome</keyword>
<keyword evidence="3" id="KW-0472">Membrane</keyword>
<evidence type="ECO:0000256" key="3">
    <source>
        <dbReference type="SAM" id="Phobius"/>
    </source>
</evidence>
<dbReference type="PANTHER" id="PTHR32305">
    <property type="match status" value="1"/>
</dbReference>
<dbReference type="PANTHER" id="PTHR32305:SF15">
    <property type="entry name" value="PROTEIN RHSA-RELATED"/>
    <property type="match status" value="1"/>
</dbReference>
<keyword evidence="3" id="KW-1133">Transmembrane helix</keyword>
<name>A0A7Y1MN71_9PSED</name>
<organism evidence="6 7">
    <name type="scientific">Pseudomonas gessardii</name>
    <dbReference type="NCBI Taxonomy" id="78544"/>
    <lineage>
        <taxon>Bacteria</taxon>
        <taxon>Pseudomonadati</taxon>
        <taxon>Pseudomonadota</taxon>
        <taxon>Gammaproteobacteria</taxon>
        <taxon>Pseudomonadales</taxon>
        <taxon>Pseudomonadaceae</taxon>
        <taxon>Pseudomonas</taxon>
    </lineage>
</organism>
<evidence type="ECO:0000259" key="4">
    <source>
        <dbReference type="Pfam" id="PF25023"/>
    </source>
</evidence>
<dbReference type="Pfam" id="PF25023">
    <property type="entry name" value="TEN_YD-shell"/>
    <property type="match status" value="1"/>
</dbReference>
<evidence type="ECO:0000313" key="6">
    <source>
        <dbReference type="EMBL" id="NNA95169.1"/>
    </source>
</evidence>
<sequence>MNVYSNAFNFSSYLNGSVDPRTGQYGGQIRLATLYPEGPQEVSRDIILSFSMLNSINSPYGIGWQLSNTSFDLVSLNFTLLKGGRYQTSGLPSVGGTMIFKDYKLKDLVVKRPDTNTLHVIYKDGSVEVLRRTSSTVPYRIDAILFENGERLTFRYGTTGFLERILNHKQEDLLILTYSTGRLSYVDARVEGGRYARIQFTQINNLLTRVTAPYDRSEPPGAAAYAFEYWPEFRNGLVPLKRIYSPMGGEELISYEENGHQYANNQYIPRVVRWVQTPGASQPDMIRTYAYSQGKNFTGYPFSGGFREGEDNLYLVGSAYDYWTEETSRSANNTVLSVSRTTYNKFHLLIEERVTREGTRTQMNITYNTVPGLFPVQPANLHLAKTITKRYELVAGGTPREEIQQIETDDYGNELSRTQPSGIRTEYSYYPIAGESGKCPADPHGLFPRYLKQERLVPTGGTPAARLTEYTHTRVPQTGSSYFVLQQSSSQAGVLAMQQTYYETPIELAGRLKSTTSTVGGQALTSDFSYVIQGDNLIETRRLKGREEQGKQWLEAKRTLSLVNRRLLSMTRDGGSTLDLAFDVSGRLIMETAAPGTPQKATRQYAYHFAEQGKRAHLITTDAQGNQAITYYDGAGRQVSEAQCLGPDQERATCTWRYDALGQTVEVVNMDYVSDGQRLLKSTHTYSRWGNPSRVTYGDGRVEINEYDPLLNLTEEGVVGGERLITYFNAHNQPIKIERLDANNNKVELESRTYDGLGRCLTAVDINKTVTEFTYDAFDRLLTTLQKPVDGTPQRLSKTDYAPGTASESVRAITVDSKLLGARTYDSLGRMTSQARGTGPATTWEYEAGWAEPVAMVSPSGGRQVMTYDKQLDVPTRIEMTGLPVSTYRHDPLGGALTRSETNGLVHEFFRDANGHPIKDVQTASGTSLTTQYGYSPAGRLLHQTSADGLRSELAYDTHGRFSRMTTGAMVIEQTYDTLGRPQNLTTAYDNTRVITKVSYDSLGREAERRFEQNGALLQVMTSTYLANSMLATRVLTDASSRVVISETFTYDAYLRLKTYRCTGLEHPKDHLGRGIVGEDFTFDSLNNITQVITTFADNSQDTCKRYFTGTDPTRLTRLTHTRPAQDFTLTYDAAGNLQASPEGHAYTYNGFEQLTAVQAGPFKYSYQYDAEARQALAARGNEPPVMLAYTGERLELLVEGNKKIRFADGGDEVMARSGGVDGPQLHMNDASGSVRGVSAPGQPHVRRHYTPYGDAHIPLDDGKVRSMADLQLPAFKGQHLDVASNLYFLGNGLRAYSPYLRMFLQADPLSPFDEGGINSYAYCAGNPVNLTDPSGMWANWLKWVLTGAALVLAVVAVGFGGVALSAAVGAYTTKSIAAGLAATVATATAVAAPAAAGALTATAVSVAATAAVTAAAGAAWGIASKTALTVGAGLGVVGGTLSVAGLAIAEVDKAMGWDRSHIINRLGWASLGFSIASLVVSIGGAYTSAHMAYNTAASKFTGIGKLTDTPLGSALFSARQRMLGLSYKFSDKAGVTPLSIIFGGTRTILRFTNFGRSIEARSKSSATPQPEGGGGRSAPAQPQLQPTVSRVVDMPSSSVGYYQSFRDEASRIRQPIQGELYRG</sequence>
<dbReference type="InterPro" id="IPR050708">
    <property type="entry name" value="T6SS_VgrG/RHS"/>
</dbReference>
<feature type="transmembrane region" description="Helical" evidence="3">
    <location>
        <begin position="1469"/>
        <end position="1490"/>
    </location>
</feature>
<comment type="caution">
    <text evidence="6">The sequence shown here is derived from an EMBL/GenBank/DDBJ whole genome shotgun (WGS) entry which is preliminary data.</text>
</comment>
<evidence type="ECO:0000313" key="7">
    <source>
        <dbReference type="Proteomes" id="UP000542111"/>
    </source>
</evidence>
<dbReference type="EMBL" id="WKED01000096">
    <property type="protein sequence ID" value="MCF5110714.1"/>
    <property type="molecule type" value="Genomic_DNA"/>
</dbReference>
<dbReference type="GeneID" id="70103802"/>
<feature type="transmembrane region" description="Helical" evidence="3">
    <location>
        <begin position="1341"/>
        <end position="1365"/>
    </location>
</feature>
<feature type="domain" description="Teneurin-like YD-shell" evidence="4">
    <location>
        <begin position="820"/>
        <end position="1165"/>
    </location>
</feature>